<name>A0A3E2TSY5_9FIRM</name>
<sequence length="144" mass="16671">MNETKESLHYLLMANHLMVQKSLITSVKDTGLTPGQPKVLDYLRHHDGTVQKEIAANCHIEPASLTTILNGMEAKGLIQRRLCPDNHRFYNVYLTELGLTYVERLENEFDTIESHALQNFSETEKEQLIEYLSRIYSQMLGYNR</sequence>
<dbReference type="OrthoDB" id="9808725at2"/>
<dbReference type="GO" id="GO:0003677">
    <property type="term" value="F:DNA binding"/>
    <property type="evidence" value="ECO:0007669"/>
    <property type="project" value="UniProtKB-KW"/>
</dbReference>
<reference evidence="7 8" key="1">
    <citation type="submission" date="2018-08" db="EMBL/GenBank/DDBJ databases">
        <title>A genome reference for cultivated species of the human gut microbiota.</title>
        <authorList>
            <person name="Zou Y."/>
            <person name="Xue W."/>
            <person name="Luo G."/>
        </authorList>
    </citation>
    <scope>NUCLEOTIDE SEQUENCE [LARGE SCALE GENOMIC DNA]</scope>
    <source>
        <strain evidence="5 7">AF45-17</strain>
        <strain evidence="6 8">AM28-39</strain>
    </source>
</reference>
<organism evidence="5 7">
    <name type="scientific">Coprococcus catus</name>
    <dbReference type="NCBI Taxonomy" id="116085"/>
    <lineage>
        <taxon>Bacteria</taxon>
        <taxon>Bacillati</taxon>
        <taxon>Bacillota</taxon>
        <taxon>Clostridia</taxon>
        <taxon>Lachnospirales</taxon>
        <taxon>Lachnospiraceae</taxon>
        <taxon>Coprococcus</taxon>
    </lineage>
</organism>
<evidence type="ECO:0000313" key="5">
    <source>
        <dbReference type="EMBL" id="RGB82214.1"/>
    </source>
</evidence>
<dbReference type="PANTHER" id="PTHR42756">
    <property type="entry name" value="TRANSCRIPTIONAL REGULATOR, MARR"/>
    <property type="match status" value="1"/>
</dbReference>
<dbReference type="Pfam" id="PF01047">
    <property type="entry name" value="MarR"/>
    <property type="match status" value="1"/>
</dbReference>
<dbReference type="EMBL" id="QVFD01000014">
    <property type="protein sequence ID" value="RGC44672.1"/>
    <property type="molecule type" value="Genomic_DNA"/>
</dbReference>
<comment type="caution">
    <text evidence="5">The sequence shown here is derived from an EMBL/GenBank/DDBJ whole genome shotgun (WGS) entry which is preliminary data.</text>
</comment>
<dbReference type="RefSeq" id="WP_015513464.1">
    <property type="nucleotide sequence ID" value="NZ_JAQDKA010000007.1"/>
</dbReference>
<dbReference type="GO" id="GO:0003700">
    <property type="term" value="F:DNA-binding transcription factor activity"/>
    <property type="evidence" value="ECO:0007669"/>
    <property type="project" value="InterPro"/>
</dbReference>
<dbReference type="Proteomes" id="UP000261231">
    <property type="component" value="Unassembled WGS sequence"/>
</dbReference>
<accession>A0A3E2TSY5</accession>
<dbReference type="Proteomes" id="UP000260773">
    <property type="component" value="Unassembled WGS sequence"/>
</dbReference>
<protein>
    <submittedName>
        <fullName evidence="5">MarR family transcriptional regulator</fullName>
    </submittedName>
</protein>
<keyword evidence="1" id="KW-0805">Transcription regulation</keyword>
<evidence type="ECO:0000259" key="4">
    <source>
        <dbReference type="PROSITE" id="PS50995"/>
    </source>
</evidence>
<dbReference type="PROSITE" id="PS50995">
    <property type="entry name" value="HTH_MARR_2"/>
    <property type="match status" value="1"/>
</dbReference>
<evidence type="ECO:0000256" key="2">
    <source>
        <dbReference type="ARBA" id="ARBA00023125"/>
    </source>
</evidence>
<dbReference type="PANTHER" id="PTHR42756:SF1">
    <property type="entry name" value="TRANSCRIPTIONAL REPRESSOR OF EMRAB OPERON"/>
    <property type="match status" value="1"/>
</dbReference>
<evidence type="ECO:0000313" key="7">
    <source>
        <dbReference type="Proteomes" id="UP000260773"/>
    </source>
</evidence>
<proteinExistence type="predicted"/>
<dbReference type="InterPro" id="IPR036388">
    <property type="entry name" value="WH-like_DNA-bd_sf"/>
</dbReference>
<gene>
    <name evidence="5" type="ORF">DW070_01465</name>
    <name evidence="6" type="ORF">DW747_12900</name>
</gene>
<dbReference type="AlphaFoldDB" id="A0A3E2TSY5"/>
<dbReference type="SUPFAM" id="SSF46785">
    <property type="entry name" value="Winged helix' DNA-binding domain"/>
    <property type="match status" value="1"/>
</dbReference>
<dbReference type="SMART" id="SM00347">
    <property type="entry name" value="HTH_MARR"/>
    <property type="match status" value="1"/>
</dbReference>
<dbReference type="InterPro" id="IPR036390">
    <property type="entry name" value="WH_DNA-bd_sf"/>
</dbReference>
<keyword evidence="8" id="KW-1185">Reference proteome</keyword>
<feature type="domain" description="HTH marR-type" evidence="4">
    <location>
        <begin position="1"/>
        <end position="137"/>
    </location>
</feature>
<keyword evidence="3" id="KW-0804">Transcription</keyword>
<evidence type="ECO:0000313" key="6">
    <source>
        <dbReference type="EMBL" id="RGC44672.1"/>
    </source>
</evidence>
<evidence type="ECO:0000313" key="8">
    <source>
        <dbReference type="Proteomes" id="UP000261231"/>
    </source>
</evidence>
<dbReference type="PRINTS" id="PR00598">
    <property type="entry name" value="HTHMARR"/>
</dbReference>
<dbReference type="Gene3D" id="1.10.10.10">
    <property type="entry name" value="Winged helix-like DNA-binding domain superfamily/Winged helix DNA-binding domain"/>
    <property type="match status" value="1"/>
</dbReference>
<dbReference type="EMBL" id="QVEP01000002">
    <property type="protein sequence ID" value="RGB82214.1"/>
    <property type="molecule type" value="Genomic_DNA"/>
</dbReference>
<dbReference type="InterPro" id="IPR000835">
    <property type="entry name" value="HTH_MarR-typ"/>
</dbReference>
<evidence type="ECO:0000256" key="1">
    <source>
        <dbReference type="ARBA" id="ARBA00023015"/>
    </source>
</evidence>
<evidence type="ECO:0000256" key="3">
    <source>
        <dbReference type="ARBA" id="ARBA00023163"/>
    </source>
</evidence>
<keyword evidence="2" id="KW-0238">DNA-binding</keyword>